<feature type="transmembrane region" description="Helical" evidence="5">
    <location>
        <begin position="213"/>
        <end position="232"/>
    </location>
</feature>
<evidence type="ECO:0000256" key="1">
    <source>
        <dbReference type="ARBA" id="ARBA00004141"/>
    </source>
</evidence>
<feature type="transmembrane region" description="Helical" evidence="5">
    <location>
        <begin position="342"/>
        <end position="364"/>
    </location>
</feature>
<dbReference type="InterPro" id="IPR011701">
    <property type="entry name" value="MFS"/>
</dbReference>
<reference evidence="6 7" key="1">
    <citation type="submission" date="2019-08" db="EMBL/GenBank/DDBJ databases">
        <title>Lentzea from Indian Himalayas.</title>
        <authorList>
            <person name="Mandal S."/>
            <person name="Mallick Gupta A."/>
            <person name="Maiti P.K."/>
            <person name="Sarkar J."/>
            <person name="Mandal S."/>
        </authorList>
    </citation>
    <scope>NUCLEOTIDE SEQUENCE [LARGE SCALE GENOMIC DNA]</scope>
    <source>
        <strain evidence="6 7">PSKA42</strain>
    </source>
</reference>
<dbReference type="PANTHER" id="PTHR10924">
    <property type="entry name" value="MAJOR FACILITATOR SUPERFAMILY PROTEIN-RELATED"/>
    <property type="match status" value="1"/>
</dbReference>
<feature type="transmembrane region" description="Helical" evidence="5">
    <location>
        <begin position="56"/>
        <end position="76"/>
    </location>
</feature>
<feature type="transmembrane region" description="Helical" evidence="5">
    <location>
        <begin position="16"/>
        <end position="36"/>
    </location>
</feature>
<feature type="transmembrane region" description="Helical" evidence="5">
    <location>
        <begin position="169"/>
        <end position="192"/>
    </location>
</feature>
<gene>
    <name evidence="6" type="ORF">FXN61_20125</name>
</gene>
<evidence type="ECO:0000313" key="6">
    <source>
        <dbReference type="EMBL" id="NKE58991.1"/>
    </source>
</evidence>
<dbReference type="Gene3D" id="1.20.1250.20">
    <property type="entry name" value="MFS general substrate transporter like domains"/>
    <property type="match status" value="1"/>
</dbReference>
<proteinExistence type="predicted"/>
<evidence type="ECO:0000256" key="2">
    <source>
        <dbReference type="ARBA" id="ARBA00022692"/>
    </source>
</evidence>
<feature type="transmembrane region" description="Helical" evidence="5">
    <location>
        <begin position="83"/>
        <end position="100"/>
    </location>
</feature>
<dbReference type="SUPFAM" id="SSF103473">
    <property type="entry name" value="MFS general substrate transporter"/>
    <property type="match status" value="1"/>
</dbReference>
<keyword evidence="4 5" id="KW-0472">Membrane</keyword>
<feature type="transmembrane region" description="Helical" evidence="5">
    <location>
        <begin position="106"/>
        <end position="129"/>
    </location>
</feature>
<organism evidence="6 7">
    <name type="scientific">Lentzea indica</name>
    <dbReference type="NCBI Taxonomy" id="2604800"/>
    <lineage>
        <taxon>Bacteria</taxon>
        <taxon>Bacillati</taxon>
        <taxon>Actinomycetota</taxon>
        <taxon>Actinomycetes</taxon>
        <taxon>Pseudonocardiales</taxon>
        <taxon>Pseudonocardiaceae</taxon>
        <taxon>Lentzea</taxon>
    </lineage>
</organism>
<keyword evidence="3 5" id="KW-1133">Transmembrane helix</keyword>
<feature type="transmembrane region" description="Helical" evidence="5">
    <location>
        <begin position="141"/>
        <end position="163"/>
    </location>
</feature>
<dbReference type="EMBL" id="VSRL01000070">
    <property type="protein sequence ID" value="NKE58991.1"/>
    <property type="molecule type" value="Genomic_DNA"/>
</dbReference>
<comment type="subcellular location">
    <subcellularLocation>
        <location evidence="1">Membrane</location>
        <topology evidence="1">Multi-pass membrane protein</topology>
    </subcellularLocation>
</comment>
<feature type="transmembrane region" description="Helical" evidence="5">
    <location>
        <begin position="370"/>
        <end position="388"/>
    </location>
</feature>
<protein>
    <submittedName>
        <fullName evidence="6">MFS transporter</fullName>
    </submittedName>
</protein>
<dbReference type="Pfam" id="PF07690">
    <property type="entry name" value="MFS_1"/>
    <property type="match status" value="1"/>
</dbReference>
<dbReference type="Proteomes" id="UP001515943">
    <property type="component" value="Unassembled WGS sequence"/>
</dbReference>
<keyword evidence="7" id="KW-1185">Reference proteome</keyword>
<evidence type="ECO:0000256" key="4">
    <source>
        <dbReference type="ARBA" id="ARBA00023136"/>
    </source>
</evidence>
<evidence type="ECO:0000256" key="5">
    <source>
        <dbReference type="SAM" id="Phobius"/>
    </source>
</evidence>
<accession>A0ABX1FJV2</accession>
<dbReference type="InterPro" id="IPR036259">
    <property type="entry name" value="MFS_trans_sf"/>
</dbReference>
<feature type="transmembrane region" description="Helical" evidence="5">
    <location>
        <begin position="252"/>
        <end position="272"/>
    </location>
</feature>
<evidence type="ECO:0000313" key="7">
    <source>
        <dbReference type="Proteomes" id="UP001515943"/>
    </source>
</evidence>
<feature type="transmembrane region" description="Helical" evidence="5">
    <location>
        <begin position="307"/>
        <end position="330"/>
    </location>
</feature>
<evidence type="ECO:0000256" key="3">
    <source>
        <dbReference type="ARBA" id="ARBA00022989"/>
    </source>
</evidence>
<keyword evidence="2 5" id="KW-0812">Transmembrane</keyword>
<name>A0ABX1FJV2_9PSEU</name>
<dbReference type="InterPro" id="IPR049680">
    <property type="entry name" value="FLVCR1-2_SLC49-like"/>
</dbReference>
<feature type="transmembrane region" description="Helical" evidence="5">
    <location>
        <begin position="284"/>
        <end position="301"/>
    </location>
</feature>
<comment type="caution">
    <text evidence="6">The sequence shown here is derived from an EMBL/GenBank/DDBJ whole genome shotgun (WGS) entry which is preliminary data.</text>
</comment>
<dbReference type="PANTHER" id="PTHR10924:SF6">
    <property type="entry name" value="SOLUTE CARRIER FAMILY 49 MEMBER A3"/>
    <property type="match status" value="1"/>
</dbReference>
<sequence>MTTSTPPTGSPDRSRWTVVAIFAVLAAATQLIWLNYAPVTTTAAAHFGVPESAIGWLANVNPLLYVFLAIPAGLLLDRWFKAGIAAGALLTAAGAALRLVDDSYEWALTGQIVAAIGQPLVLNAIPGVARHYLAVKDRASGIAISSAGTFAGMVAAFVLGAVLPGTGQLTTFVGIGTWIACAATVAMLIALWQPSPAVARKPVRQRVPIRATFADPLIRQLCLVVFVPFGIFNAISTFAQALLDPAGVPSNVASVMLLLTMVIGAIACVVIPPLTARHRVEGQTLVAGLVVTSAGCLLLAVTPSVFAGFLGLTLIGLALMPALPIILELLERHTGQAEGTATGLVWSAGNVGGMLVPAIVGLFVDTPVTAFLICAGVALLGIPLLRGLGAPVMAVKS</sequence>